<evidence type="ECO:0000256" key="3">
    <source>
        <dbReference type="ARBA" id="ARBA00022679"/>
    </source>
</evidence>
<sequence length="714" mass="80218">MDPNESPPNQFRHVVAMPYPGRGHINPMMNLCKRLVRRYPNLHVTFVVTEEWLGFIGPDPKPDRIHFSTLPNLIPSELVRAKDFIGFIDAVYTRLEEPFEKLLDSLNSPPPSVIFADTYVIWAVRVGRKRNIPVVSLWTMSATILSFFLHSDLLISHGHALFEPSEEEVVDYVPGLSPTKLRDLPPIFDGYSDRVFKTAKLCFDELPGARSLLFTTAYELEHKAIDAFTSKLDIPVYAIGPVIPFEELSVQNDNKEPNYIQWLEEQPEGSVLYISQGSFLSVSEAQMEEIVKGLRESGVRFLWVARGGELKLKEALEGSLGVVVSWCDQLRLSSALCSFLSPHFSHPQSHSNQKHVPHPMNPIKPQPLGVRHVVAMPWPGRGHINPMLNLCKSLVRRDPNLTVTFVVTEEWLGFIGSDPKPNRIHFATLPNIIPSELVRANDFIAFIDAVLTRLEEPFEQLLDRLNSPSTAIIADTYIIWAVRVGTKRNIPVASFWTTSATILSLFINSDLLASHGHFPIEPSESKLDEIVDYIPGLSPTRLSDLQILHGYSHQVFNIFKKSFGELYKAKYLLFPSAYELEPKAIDFFTSKFDFPVYSTGPLIPLEELSVGNENRELDYFKWLDEQPESSVLYISQGSFLSVSEAQMEEIVVGVREAGVKFFWVARGGELKLKEALESSLGVVVSCEICRGAVAKGGSSDANIDAFIKDITKIV</sequence>
<dbReference type="GO" id="GO:0008194">
    <property type="term" value="F:UDP-glycosyltransferase activity"/>
    <property type="evidence" value="ECO:0007669"/>
    <property type="project" value="InterPro"/>
</dbReference>
<dbReference type="PANTHER" id="PTHR11926">
    <property type="entry name" value="GLUCOSYL/GLUCURONOSYL TRANSFERASES"/>
    <property type="match status" value="1"/>
</dbReference>
<protein>
    <submittedName>
        <fullName evidence="4">(thale cress) hypothetical protein</fullName>
    </submittedName>
</protein>
<reference evidence="4 5" key="1">
    <citation type="submission" date="2020-09" db="EMBL/GenBank/DDBJ databases">
        <authorList>
            <person name="Ashkenazy H."/>
        </authorList>
    </citation>
    <scope>NUCLEOTIDE SEQUENCE [LARGE SCALE GENOMIC DNA]</scope>
    <source>
        <strain evidence="5">cv. Cdm-0</strain>
    </source>
</reference>
<name>A0A7G2EA57_ARATH</name>
<keyword evidence="2" id="KW-0328">Glycosyltransferase</keyword>
<evidence type="ECO:0000313" key="4">
    <source>
        <dbReference type="EMBL" id="CAD5319919.1"/>
    </source>
</evidence>
<keyword evidence="3" id="KW-0808">Transferase</keyword>
<dbReference type="InterPro" id="IPR002213">
    <property type="entry name" value="UDP_glucos_trans"/>
</dbReference>
<accession>A0A7G2EA57</accession>
<dbReference type="Proteomes" id="UP000516314">
    <property type="component" value="Chromosome 2"/>
</dbReference>
<evidence type="ECO:0000313" key="5">
    <source>
        <dbReference type="Proteomes" id="UP000516314"/>
    </source>
</evidence>
<dbReference type="EMBL" id="LR881467">
    <property type="protein sequence ID" value="CAD5319919.1"/>
    <property type="molecule type" value="Genomic_DNA"/>
</dbReference>
<gene>
    <name evidence="4" type="ORF">AT9943_LOCUS8077</name>
</gene>
<evidence type="ECO:0000256" key="2">
    <source>
        <dbReference type="ARBA" id="ARBA00022676"/>
    </source>
</evidence>
<organism evidence="4 5">
    <name type="scientific">Arabidopsis thaliana</name>
    <name type="common">Mouse-ear cress</name>
    <dbReference type="NCBI Taxonomy" id="3702"/>
    <lineage>
        <taxon>Eukaryota</taxon>
        <taxon>Viridiplantae</taxon>
        <taxon>Streptophyta</taxon>
        <taxon>Embryophyta</taxon>
        <taxon>Tracheophyta</taxon>
        <taxon>Spermatophyta</taxon>
        <taxon>Magnoliopsida</taxon>
        <taxon>eudicotyledons</taxon>
        <taxon>Gunneridae</taxon>
        <taxon>Pentapetalae</taxon>
        <taxon>rosids</taxon>
        <taxon>malvids</taxon>
        <taxon>Brassicales</taxon>
        <taxon>Brassicaceae</taxon>
        <taxon>Camelineae</taxon>
        <taxon>Arabidopsis</taxon>
    </lineage>
</organism>
<dbReference type="PANTHER" id="PTHR11926:SF1395">
    <property type="entry name" value="GLYCOSYLTRANSFERASE"/>
    <property type="match status" value="1"/>
</dbReference>
<evidence type="ECO:0000256" key="1">
    <source>
        <dbReference type="ARBA" id="ARBA00009995"/>
    </source>
</evidence>
<proteinExistence type="inferred from homology"/>
<dbReference type="CDD" id="cd03784">
    <property type="entry name" value="GT1_Gtf-like"/>
    <property type="match status" value="2"/>
</dbReference>
<dbReference type="SUPFAM" id="SSF53756">
    <property type="entry name" value="UDP-Glycosyltransferase/glycogen phosphorylase"/>
    <property type="match status" value="2"/>
</dbReference>
<dbReference type="AlphaFoldDB" id="A0A7G2EA57"/>
<comment type="similarity">
    <text evidence="1">Belongs to the UDP-glycosyltransferase family.</text>
</comment>
<dbReference type="Gene3D" id="3.40.50.2000">
    <property type="entry name" value="Glycogen Phosphorylase B"/>
    <property type="match status" value="4"/>
</dbReference>
<dbReference type="FunFam" id="3.40.50.2000:FF:000152">
    <property type="entry name" value="Glycosyltransferase"/>
    <property type="match status" value="2"/>
</dbReference>